<comment type="caution">
    <text evidence="2">The sequence shown here is derived from an EMBL/GenBank/DDBJ whole genome shotgun (WGS) entry which is preliminary data.</text>
</comment>
<evidence type="ECO:0000313" key="3">
    <source>
        <dbReference type="Proteomes" id="UP000233551"/>
    </source>
</evidence>
<dbReference type="EMBL" id="PGOL01002555">
    <property type="protein sequence ID" value="PKI47092.1"/>
    <property type="molecule type" value="Genomic_DNA"/>
</dbReference>
<dbReference type="AlphaFoldDB" id="A0A2I0ISW2"/>
<reference evidence="2 3" key="1">
    <citation type="submission" date="2017-11" db="EMBL/GenBank/DDBJ databases">
        <title>De-novo sequencing of pomegranate (Punica granatum L.) genome.</title>
        <authorList>
            <person name="Akparov Z."/>
            <person name="Amiraslanov A."/>
            <person name="Hajiyeva S."/>
            <person name="Abbasov M."/>
            <person name="Kaur K."/>
            <person name="Hamwieh A."/>
            <person name="Solovyev V."/>
            <person name="Salamov A."/>
            <person name="Braich B."/>
            <person name="Kosarev P."/>
            <person name="Mahmoud A."/>
            <person name="Hajiyev E."/>
            <person name="Babayeva S."/>
            <person name="Izzatullayeva V."/>
            <person name="Mammadov A."/>
            <person name="Mammadov A."/>
            <person name="Sharifova S."/>
            <person name="Ojaghi J."/>
            <person name="Eynullazada K."/>
            <person name="Bayramov B."/>
            <person name="Abdulazimova A."/>
            <person name="Shahmuradov I."/>
        </authorList>
    </citation>
    <scope>NUCLEOTIDE SEQUENCE [LARGE SCALE GENOMIC DNA]</scope>
    <source>
        <strain evidence="3">cv. AG2017</strain>
        <tissue evidence="2">Leaf</tissue>
    </source>
</reference>
<proteinExistence type="predicted"/>
<sequence length="198" mass="22655">MHVIGVRSWRNEYLEVLHVMSNVAQSFSRKVGLMYLFLGSEDADKYDPVVASDPTASIEADHRLEGCDSKHTAFNRKPSMPSIAGARLQSKLCCFDSRHIESPVPSLRERKRKGRADSGGGADLWLRSWRRRRGCRAHRSRFHRFRPFPLVPKVLSSWLYSIFGFCISDWCEGSELESGGEGDWERREASGKWGESYK</sequence>
<feature type="region of interest" description="Disordered" evidence="1">
    <location>
        <begin position="175"/>
        <end position="198"/>
    </location>
</feature>
<evidence type="ECO:0000313" key="2">
    <source>
        <dbReference type="EMBL" id="PKI47092.1"/>
    </source>
</evidence>
<organism evidence="2 3">
    <name type="scientific">Punica granatum</name>
    <name type="common">Pomegranate</name>
    <dbReference type="NCBI Taxonomy" id="22663"/>
    <lineage>
        <taxon>Eukaryota</taxon>
        <taxon>Viridiplantae</taxon>
        <taxon>Streptophyta</taxon>
        <taxon>Embryophyta</taxon>
        <taxon>Tracheophyta</taxon>
        <taxon>Spermatophyta</taxon>
        <taxon>Magnoliopsida</taxon>
        <taxon>eudicotyledons</taxon>
        <taxon>Gunneridae</taxon>
        <taxon>Pentapetalae</taxon>
        <taxon>rosids</taxon>
        <taxon>malvids</taxon>
        <taxon>Myrtales</taxon>
        <taxon>Lythraceae</taxon>
        <taxon>Punica</taxon>
    </lineage>
</organism>
<protein>
    <submittedName>
        <fullName evidence="2">Uncharacterized protein</fullName>
    </submittedName>
</protein>
<name>A0A2I0ISW2_PUNGR</name>
<evidence type="ECO:0000256" key="1">
    <source>
        <dbReference type="SAM" id="MobiDB-lite"/>
    </source>
</evidence>
<accession>A0A2I0ISW2</accession>
<feature type="compositionally biased region" description="Basic and acidic residues" evidence="1">
    <location>
        <begin position="183"/>
        <end position="198"/>
    </location>
</feature>
<keyword evidence="3" id="KW-1185">Reference proteome</keyword>
<gene>
    <name evidence="2" type="ORF">CRG98_032505</name>
</gene>
<dbReference type="Proteomes" id="UP000233551">
    <property type="component" value="Unassembled WGS sequence"/>
</dbReference>